<dbReference type="SUPFAM" id="SSF109854">
    <property type="entry name" value="DinB/YfiT-like putative metalloenzymes"/>
    <property type="match status" value="1"/>
</dbReference>
<dbReference type="PANTHER" id="PTHR39473:SF1">
    <property type="entry name" value="DINB-LIKE DOMAIN-CONTAINING PROTEIN"/>
    <property type="match status" value="1"/>
</dbReference>
<evidence type="ECO:0000313" key="2">
    <source>
        <dbReference type="Proteomes" id="UP000199310"/>
    </source>
</evidence>
<proteinExistence type="predicted"/>
<dbReference type="AlphaFoldDB" id="A0A1I0SDV6"/>
<keyword evidence="2" id="KW-1185">Reference proteome</keyword>
<name>A0A1I0SDV6_9BACT</name>
<accession>A0A1I0SDV6</accession>
<evidence type="ECO:0000313" key="1">
    <source>
        <dbReference type="EMBL" id="SEW57229.1"/>
    </source>
</evidence>
<protein>
    <recommendedName>
        <fullName evidence="3">DinB family protein</fullName>
    </recommendedName>
</protein>
<dbReference type="OrthoDB" id="1162179at2"/>
<dbReference type="Proteomes" id="UP000199310">
    <property type="component" value="Unassembled WGS sequence"/>
</dbReference>
<organism evidence="1 2">
    <name type="scientific">Chitinophaga arvensicola</name>
    <dbReference type="NCBI Taxonomy" id="29529"/>
    <lineage>
        <taxon>Bacteria</taxon>
        <taxon>Pseudomonadati</taxon>
        <taxon>Bacteroidota</taxon>
        <taxon>Chitinophagia</taxon>
        <taxon>Chitinophagales</taxon>
        <taxon>Chitinophagaceae</taxon>
        <taxon>Chitinophaga</taxon>
    </lineage>
</organism>
<dbReference type="RefSeq" id="WP_089904548.1">
    <property type="nucleotide sequence ID" value="NZ_FOJG01000003.1"/>
</dbReference>
<evidence type="ECO:0008006" key="3">
    <source>
        <dbReference type="Google" id="ProtNLM"/>
    </source>
</evidence>
<reference evidence="2" key="1">
    <citation type="submission" date="2016-10" db="EMBL/GenBank/DDBJ databases">
        <authorList>
            <person name="Varghese N."/>
            <person name="Submissions S."/>
        </authorList>
    </citation>
    <scope>NUCLEOTIDE SEQUENCE [LARGE SCALE GENOMIC DNA]</scope>
    <source>
        <strain evidence="2">DSM 3695</strain>
    </source>
</reference>
<dbReference type="STRING" id="29529.SAMN04488122_6695"/>
<dbReference type="EMBL" id="FOJG01000003">
    <property type="protein sequence ID" value="SEW57229.1"/>
    <property type="molecule type" value="Genomic_DNA"/>
</dbReference>
<dbReference type="InterPro" id="IPR034660">
    <property type="entry name" value="DinB/YfiT-like"/>
</dbReference>
<dbReference type="PANTHER" id="PTHR39473">
    <property type="match status" value="1"/>
</dbReference>
<sequence>MKSEITIQATELIYQLKQVVETLTDEQYSYKIPVLSGASVGQHTRHIIEFYLELEKGYHSGTVSYDARQRDEKIETQREFAIEKLLMIAGAIVKPDKYLVLTAGYSISEQVSIQVLTNYQRELMYNIEHTIHHMALLKIGAEALSIARLPENFGVASSTIKYRKACAQ</sequence>
<gene>
    <name evidence="1" type="ORF">SAMN04488122_6695</name>
</gene>